<sequence length="119" mass="12947">MILTCVKEGWSPVLVELRFPNREFLDLNKNSFAWLLAANHLDHKQKGGIVAGGRAWPKDPPVGWGAAPGIGAAPGFPAQSIRCSNAIALDSPYLLVLITRTSQSRQHGKSESDSYYLSD</sequence>
<gene>
    <name evidence="1" type="ORF">Tci_017122</name>
</gene>
<accession>A0A6L2KB69</accession>
<organism evidence="1">
    <name type="scientific">Tanacetum cinerariifolium</name>
    <name type="common">Dalmatian daisy</name>
    <name type="synonym">Chrysanthemum cinerariifolium</name>
    <dbReference type="NCBI Taxonomy" id="118510"/>
    <lineage>
        <taxon>Eukaryota</taxon>
        <taxon>Viridiplantae</taxon>
        <taxon>Streptophyta</taxon>
        <taxon>Embryophyta</taxon>
        <taxon>Tracheophyta</taxon>
        <taxon>Spermatophyta</taxon>
        <taxon>Magnoliopsida</taxon>
        <taxon>eudicotyledons</taxon>
        <taxon>Gunneridae</taxon>
        <taxon>Pentapetalae</taxon>
        <taxon>asterids</taxon>
        <taxon>campanulids</taxon>
        <taxon>Asterales</taxon>
        <taxon>Asteraceae</taxon>
        <taxon>Asteroideae</taxon>
        <taxon>Anthemideae</taxon>
        <taxon>Anthemidinae</taxon>
        <taxon>Tanacetum</taxon>
    </lineage>
</organism>
<evidence type="ECO:0000313" key="1">
    <source>
        <dbReference type="EMBL" id="GEU45144.1"/>
    </source>
</evidence>
<proteinExistence type="predicted"/>
<comment type="caution">
    <text evidence="1">The sequence shown here is derived from an EMBL/GenBank/DDBJ whole genome shotgun (WGS) entry which is preliminary data.</text>
</comment>
<dbReference type="AlphaFoldDB" id="A0A6L2KB69"/>
<name>A0A6L2KB69_TANCI</name>
<protein>
    <submittedName>
        <fullName evidence="1">Uncharacterized protein</fullName>
    </submittedName>
</protein>
<dbReference type="EMBL" id="BKCJ010001943">
    <property type="protein sequence ID" value="GEU45144.1"/>
    <property type="molecule type" value="Genomic_DNA"/>
</dbReference>
<reference evidence="1" key="1">
    <citation type="journal article" date="2019" name="Sci. Rep.">
        <title>Draft genome of Tanacetum cinerariifolium, the natural source of mosquito coil.</title>
        <authorList>
            <person name="Yamashiro T."/>
            <person name="Shiraishi A."/>
            <person name="Satake H."/>
            <person name="Nakayama K."/>
        </authorList>
    </citation>
    <scope>NUCLEOTIDE SEQUENCE</scope>
</reference>